<dbReference type="Pfam" id="PF22042">
    <property type="entry name" value="EF-G_D2"/>
    <property type="match status" value="1"/>
</dbReference>
<keyword evidence="3 8" id="KW-0396">Initiation factor</keyword>
<dbReference type="SUPFAM" id="SSF52156">
    <property type="entry name" value="Initiation factor IF2/eIF5b, domain 3"/>
    <property type="match status" value="1"/>
</dbReference>
<dbReference type="Gene3D" id="3.40.50.10050">
    <property type="entry name" value="Translation initiation factor IF- 2, domain 3"/>
    <property type="match status" value="1"/>
</dbReference>
<dbReference type="AlphaFoldDB" id="A0A1G1VLR0"/>
<dbReference type="InterPro" id="IPR009000">
    <property type="entry name" value="Transl_B-barrel_sf"/>
</dbReference>
<comment type="caution">
    <text evidence="10">The sequence shown here is derived from an EMBL/GenBank/DDBJ whole genome shotgun (WGS) entry which is preliminary data.</text>
</comment>
<dbReference type="EMBL" id="MHCI01000017">
    <property type="protein sequence ID" value="OGY16325.1"/>
    <property type="molecule type" value="Genomic_DNA"/>
</dbReference>
<dbReference type="NCBIfam" id="TIGR00487">
    <property type="entry name" value="IF-2"/>
    <property type="match status" value="1"/>
</dbReference>
<dbReference type="InterPro" id="IPR027417">
    <property type="entry name" value="P-loop_NTPase"/>
</dbReference>
<dbReference type="NCBIfam" id="TIGR00231">
    <property type="entry name" value="small_GTP"/>
    <property type="match status" value="1"/>
</dbReference>
<dbReference type="InterPro" id="IPR000795">
    <property type="entry name" value="T_Tr_GTP-bd_dom"/>
</dbReference>
<dbReference type="PROSITE" id="PS51722">
    <property type="entry name" value="G_TR_2"/>
    <property type="match status" value="1"/>
</dbReference>
<evidence type="ECO:0000256" key="2">
    <source>
        <dbReference type="ARBA" id="ARBA00020675"/>
    </source>
</evidence>
<evidence type="ECO:0000256" key="3">
    <source>
        <dbReference type="ARBA" id="ARBA00022540"/>
    </source>
</evidence>
<reference evidence="10 11" key="1">
    <citation type="journal article" date="2016" name="Nat. Commun.">
        <title>Thousands of microbial genomes shed light on interconnected biogeochemical processes in an aquifer system.</title>
        <authorList>
            <person name="Anantharaman K."/>
            <person name="Brown C.T."/>
            <person name="Hug L.A."/>
            <person name="Sharon I."/>
            <person name="Castelle C.J."/>
            <person name="Probst A.J."/>
            <person name="Thomas B.C."/>
            <person name="Singh A."/>
            <person name="Wilkins M.J."/>
            <person name="Karaoz U."/>
            <person name="Brodie E.L."/>
            <person name="Williams K.H."/>
            <person name="Hubbard S.S."/>
            <person name="Banfield J.F."/>
        </authorList>
    </citation>
    <scope>NUCLEOTIDE SEQUENCE [LARGE SCALE GENOMIC DNA]</scope>
</reference>
<dbReference type="Proteomes" id="UP000179069">
    <property type="component" value="Unassembled WGS sequence"/>
</dbReference>
<dbReference type="Pfam" id="PF00009">
    <property type="entry name" value="GTP_EFTU"/>
    <property type="match status" value="1"/>
</dbReference>
<dbReference type="FunFam" id="3.40.50.300:FF:000019">
    <property type="entry name" value="Translation initiation factor IF-2"/>
    <property type="match status" value="1"/>
</dbReference>
<comment type="function">
    <text evidence="8">One of the essential components for the initiation of protein synthesis. Protects formylmethionyl-tRNA from spontaneous hydrolysis and promotes its binding to the 30S ribosomal subunits. Also involved in the hydrolysis of GTP during the formation of the 70S ribosomal complex.</text>
</comment>
<dbReference type="InterPro" id="IPR005225">
    <property type="entry name" value="Small_GTP-bd"/>
</dbReference>
<dbReference type="Gene3D" id="3.40.50.300">
    <property type="entry name" value="P-loop containing nucleotide triphosphate hydrolases"/>
    <property type="match status" value="1"/>
</dbReference>
<dbReference type="InterPro" id="IPR036925">
    <property type="entry name" value="TIF_IF2_dom3_sf"/>
</dbReference>
<proteinExistence type="inferred from homology"/>
<dbReference type="PANTHER" id="PTHR43381">
    <property type="entry name" value="TRANSLATION INITIATION FACTOR IF-2-RELATED"/>
    <property type="match status" value="1"/>
</dbReference>
<accession>A0A1G1VLR0</accession>
<evidence type="ECO:0000256" key="5">
    <source>
        <dbReference type="ARBA" id="ARBA00022917"/>
    </source>
</evidence>
<keyword evidence="4" id="KW-0547">Nucleotide-binding</keyword>
<dbReference type="Gene3D" id="2.40.30.10">
    <property type="entry name" value="Translation factors"/>
    <property type="match status" value="2"/>
</dbReference>
<dbReference type="GO" id="GO:0005525">
    <property type="term" value="F:GTP binding"/>
    <property type="evidence" value="ECO:0007669"/>
    <property type="project" value="UniProtKB-KW"/>
</dbReference>
<dbReference type="CDD" id="cd03692">
    <property type="entry name" value="mtIF2_IVc"/>
    <property type="match status" value="1"/>
</dbReference>
<dbReference type="FunFam" id="2.40.30.10:FF:000008">
    <property type="entry name" value="Translation initiation factor IF-2"/>
    <property type="match status" value="1"/>
</dbReference>
<dbReference type="PANTHER" id="PTHR43381:SF4">
    <property type="entry name" value="EUKARYOTIC TRANSLATION INITIATION FACTOR 5B"/>
    <property type="match status" value="1"/>
</dbReference>
<dbReference type="GO" id="GO:0003924">
    <property type="term" value="F:GTPase activity"/>
    <property type="evidence" value="ECO:0007669"/>
    <property type="project" value="InterPro"/>
</dbReference>
<evidence type="ECO:0000256" key="8">
    <source>
        <dbReference type="RuleBase" id="RU000644"/>
    </source>
</evidence>
<keyword evidence="5 8" id="KW-0648">Protein biosynthesis</keyword>
<organism evidence="10 11">
    <name type="scientific">Candidatus Chisholmbacteria bacterium RIFCSPHIGHO2_01_FULL_49_18</name>
    <dbReference type="NCBI Taxonomy" id="1797590"/>
    <lineage>
        <taxon>Bacteria</taxon>
        <taxon>Candidatus Chisholmiibacteriota</taxon>
    </lineage>
</organism>
<comment type="similarity">
    <text evidence="1 8">Belongs to the TRAFAC class translation factor GTPase superfamily. Classic translation factor GTPase family. IF-2 subfamily.</text>
</comment>
<protein>
    <recommendedName>
        <fullName evidence="2 7">Translation initiation factor IF-2</fullName>
    </recommendedName>
</protein>
<dbReference type="FunFam" id="3.40.50.10050:FF:000001">
    <property type="entry name" value="Translation initiation factor IF-2"/>
    <property type="match status" value="1"/>
</dbReference>
<dbReference type="SUPFAM" id="SSF52540">
    <property type="entry name" value="P-loop containing nucleoside triphosphate hydrolases"/>
    <property type="match status" value="1"/>
</dbReference>
<dbReference type="InterPro" id="IPR015760">
    <property type="entry name" value="TIF_IF2"/>
</dbReference>
<evidence type="ECO:0000256" key="1">
    <source>
        <dbReference type="ARBA" id="ARBA00007733"/>
    </source>
</evidence>
<dbReference type="InterPro" id="IPR023115">
    <property type="entry name" value="TIF_IF2_dom3"/>
</dbReference>
<evidence type="ECO:0000256" key="6">
    <source>
        <dbReference type="ARBA" id="ARBA00023134"/>
    </source>
</evidence>
<evidence type="ECO:0000313" key="11">
    <source>
        <dbReference type="Proteomes" id="UP000179069"/>
    </source>
</evidence>
<keyword evidence="6" id="KW-0342">GTP-binding</keyword>
<dbReference type="GO" id="GO:0005737">
    <property type="term" value="C:cytoplasm"/>
    <property type="evidence" value="ECO:0007669"/>
    <property type="project" value="UniProtKB-UniRule"/>
</dbReference>
<evidence type="ECO:0000259" key="9">
    <source>
        <dbReference type="PROSITE" id="PS51722"/>
    </source>
</evidence>
<gene>
    <name evidence="10" type="ORF">A2785_00020</name>
</gene>
<feature type="domain" description="Tr-type G" evidence="9">
    <location>
        <begin position="1"/>
        <end position="166"/>
    </location>
</feature>
<dbReference type="InterPro" id="IPR000178">
    <property type="entry name" value="TF_IF2_bacterial-like"/>
</dbReference>
<name>A0A1G1VLR0_9BACT</name>
<sequence>MGHVDHGKTTLLDAIRKSNLTTKEHGGITQHIGAYQVEYQGKQVTFIDTPGHAAFARMRARGAQVTDVVVLVVAANDGVKPQTSEALSHIRASKVPFLIAINKIDLPEANIDRVKGQLAEEKVVVESYGGDVTSVEVSAKTGKNINELLEMIILIAEMQDLSADPKGKLEAVVIETRSDKSRGPLVSLIVKNGTLTKGAEIEVDGQKVKVKALTDANGSPIEAVKPGMPVEVLGFKQLPPVGSVIGGEQNKAPLPQEEVRPAKLQLTKKEAAEEETQAVTEEEEEKQTIKIVLKADVSGTLEAITSNLSEEVEIVGSGIGEVNESDILLALATGAMVYAFNTEISNSAKKLAELENIQIKAYNIIYKLFEDLEKRVLKILEPTIDEEVVGSAQIIAEFTIQGKRIAGCQVKTGEIQKSLPVHIKRGEEIVADAVVKSLKRGKEDITSAKAKSECGIVLKPDRDFKIGDTIVSYKKIQEEEMVSK</sequence>
<dbReference type="SUPFAM" id="SSF50447">
    <property type="entry name" value="Translation proteins"/>
    <property type="match status" value="2"/>
</dbReference>
<dbReference type="GO" id="GO:0003743">
    <property type="term" value="F:translation initiation factor activity"/>
    <property type="evidence" value="ECO:0007669"/>
    <property type="project" value="UniProtKB-UniRule"/>
</dbReference>
<evidence type="ECO:0000256" key="4">
    <source>
        <dbReference type="ARBA" id="ARBA00022741"/>
    </source>
</evidence>
<evidence type="ECO:0000313" key="10">
    <source>
        <dbReference type="EMBL" id="OGY16325.1"/>
    </source>
</evidence>
<dbReference type="CDD" id="cd01887">
    <property type="entry name" value="IF2_eIF5B"/>
    <property type="match status" value="1"/>
</dbReference>
<dbReference type="Pfam" id="PF11987">
    <property type="entry name" value="IF-2"/>
    <property type="match status" value="1"/>
</dbReference>
<evidence type="ECO:0000256" key="7">
    <source>
        <dbReference type="NCBIfam" id="TIGR00487"/>
    </source>
</evidence>
<dbReference type="InterPro" id="IPR053905">
    <property type="entry name" value="EF-G-like_DII"/>
</dbReference>